<keyword evidence="4 6" id="KW-0472">Membrane</keyword>
<feature type="compositionally biased region" description="Polar residues" evidence="5">
    <location>
        <begin position="161"/>
        <end position="176"/>
    </location>
</feature>
<protein>
    <submittedName>
        <fullName evidence="7">Zinc/iron permease</fullName>
    </submittedName>
</protein>
<feature type="transmembrane region" description="Helical" evidence="6">
    <location>
        <begin position="84"/>
        <end position="109"/>
    </location>
</feature>
<evidence type="ECO:0000256" key="5">
    <source>
        <dbReference type="SAM" id="MobiDB-lite"/>
    </source>
</evidence>
<feature type="transmembrane region" description="Helical" evidence="6">
    <location>
        <begin position="404"/>
        <end position="428"/>
    </location>
</feature>
<keyword evidence="3 6" id="KW-1133">Transmembrane helix</keyword>
<feature type="transmembrane region" description="Helical" evidence="6">
    <location>
        <begin position="12"/>
        <end position="32"/>
    </location>
</feature>
<dbReference type="GeneID" id="54472299"/>
<evidence type="ECO:0000256" key="1">
    <source>
        <dbReference type="ARBA" id="ARBA00004141"/>
    </source>
</evidence>
<feature type="compositionally biased region" description="Polar residues" evidence="5">
    <location>
        <begin position="188"/>
        <end position="205"/>
    </location>
</feature>
<feature type="transmembrane region" description="Helical" evidence="6">
    <location>
        <begin position="440"/>
        <end position="460"/>
    </location>
</feature>
<gene>
    <name evidence="7" type="ORF">BDY17DRAFT_252934</name>
</gene>
<keyword evidence="8" id="KW-1185">Reference proteome</keyword>
<name>A0A6A6PNQ3_9PEZI</name>
<dbReference type="EMBL" id="MU001637">
    <property type="protein sequence ID" value="KAF2481642.1"/>
    <property type="molecule type" value="Genomic_DNA"/>
</dbReference>
<keyword evidence="2 6" id="KW-0812">Transmembrane</keyword>
<dbReference type="GO" id="GO:0005385">
    <property type="term" value="F:zinc ion transmembrane transporter activity"/>
    <property type="evidence" value="ECO:0007669"/>
    <property type="project" value="TreeGrafter"/>
</dbReference>
<dbReference type="OrthoDB" id="262547at2759"/>
<accession>A0A6A6PNQ3</accession>
<dbReference type="Pfam" id="PF02535">
    <property type="entry name" value="Zip"/>
    <property type="match status" value="1"/>
</dbReference>
<reference evidence="7" key="1">
    <citation type="journal article" date="2020" name="Stud. Mycol.">
        <title>101 Dothideomycetes genomes: a test case for predicting lifestyles and emergence of pathogens.</title>
        <authorList>
            <person name="Haridas S."/>
            <person name="Albert R."/>
            <person name="Binder M."/>
            <person name="Bloem J."/>
            <person name="Labutti K."/>
            <person name="Salamov A."/>
            <person name="Andreopoulos B."/>
            <person name="Baker S."/>
            <person name="Barry K."/>
            <person name="Bills G."/>
            <person name="Bluhm B."/>
            <person name="Cannon C."/>
            <person name="Castanera R."/>
            <person name="Culley D."/>
            <person name="Daum C."/>
            <person name="Ezra D."/>
            <person name="Gonzalez J."/>
            <person name="Henrissat B."/>
            <person name="Kuo A."/>
            <person name="Liang C."/>
            <person name="Lipzen A."/>
            <person name="Lutzoni F."/>
            <person name="Magnuson J."/>
            <person name="Mondo S."/>
            <person name="Nolan M."/>
            <person name="Ohm R."/>
            <person name="Pangilinan J."/>
            <person name="Park H.-J."/>
            <person name="Ramirez L."/>
            <person name="Alfaro M."/>
            <person name="Sun H."/>
            <person name="Tritt A."/>
            <person name="Yoshinaga Y."/>
            <person name="Zwiers L.-H."/>
            <person name="Turgeon B."/>
            <person name="Goodwin S."/>
            <person name="Spatafora J."/>
            <person name="Crous P."/>
            <person name="Grigoriev I."/>
        </authorList>
    </citation>
    <scope>NUCLEOTIDE SEQUENCE</scope>
    <source>
        <strain evidence="7">CBS 113389</strain>
    </source>
</reference>
<dbReference type="Proteomes" id="UP000799767">
    <property type="component" value="Unassembled WGS sequence"/>
</dbReference>
<dbReference type="InterPro" id="IPR003689">
    <property type="entry name" value="ZIP"/>
</dbReference>
<feature type="region of interest" description="Disordered" evidence="5">
    <location>
        <begin position="284"/>
        <end position="331"/>
    </location>
</feature>
<dbReference type="AlphaFoldDB" id="A0A6A6PNQ3"/>
<dbReference type="GO" id="GO:0016020">
    <property type="term" value="C:membrane"/>
    <property type="evidence" value="ECO:0007669"/>
    <property type="project" value="UniProtKB-SubCell"/>
</dbReference>
<evidence type="ECO:0000256" key="4">
    <source>
        <dbReference type="ARBA" id="ARBA00023136"/>
    </source>
</evidence>
<organism evidence="7 8">
    <name type="scientific">Neohortaea acidophila</name>
    <dbReference type="NCBI Taxonomy" id="245834"/>
    <lineage>
        <taxon>Eukaryota</taxon>
        <taxon>Fungi</taxon>
        <taxon>Dikarya</taxon>
        <taxon>Ascomycota</taxon>
        <taxon>Pezizomycotina</taxon>
        <taxon>Dothideomycetes</taxon>
        <taxon>Dothideomycetidae</taxon>
        <taxon>Mycosphaerellales</taxon>
        <taxon>Teratosphaeriaceae</taxon>
        <taxon>Neohortaea</taxon>
    </lineage>
</organism>
<feature type="transmembrane region" description="Helical" evidence="6">
    <location>
        <begin position="472"/>
        <end position="490"/>
    </location>
</feature>
<evidence type="ECO:0000313" key="7">
    <source>
        <dbReference type="EMBL" id="KAF2481642.1"/>
    </source>
</evidence>
<evidence type="ECO:0000256" key="3">
    <source>
        <dbReference type="ARBA" id="ARBA00022989"/>
    </source>
</evidence>
<comment type="subcellular location">
    <subcellularLocation>
        <location evidence="1">Membrane</location>
        <topology evidence="1">Multi-pass membrane protein</topology>
    </subcellularLocation>
</comment>
<feature type="compositionally biased region" description="Basic and acidic residues" evidence="5">
    <location>
        <begin position="119"/>
        <end position="136"/>
    </location>
</feature>
<feature type="transmembrane region" description="Helical" evidence="6">
    <location>
        <begin position="44"/>
        <end position="63"/>
    </location>
</feature>
<feature type="transmembrane region" description="Helical" evidence="6">
    <location>
        <begin position="374"/>
        <end position="397"/>
    </location>
</feature>
<dbReference type="PANTHER" id="PTHR11040">
    <property type="entry name" value="ZINC/IRON TRANSPORTER"/>
    <property type="match status" value="1"/>
</dbReference>
<sequence>MPLSNDERGWVMTCLSGIASIICIDILIRQFPGKRGFRIQDSDVFLSSSLSLSFGVMLFSALYKMLPSSKSSLMKAGFTSQEAAWILIACFLGGVIGIQFITNILHGFMPTHAVDCDHSHEAEDGHGETKRADQHQRPGSSLSRRKSSLPGHIFHNGSGKGYQSRQTSYFTPTHSHAQYGPTEESEDQYSTVRRPSLHQRVTNKLSQLSLSKPECDSTGPCHGFSDPCGNECFKNITARGGFRAIGRTGSTKKKPSLTRITTVDPIVETETTPLLEQISEVSARPHIHHHHDSSTPASYHTQEPASPTLDDQDPPTPTQETSPPPPELHHHHVPTNAFLSIGLQTSIAIALHKLPEGFITYATNHANPSLGVSVFLALFIHNITEGFAMALPLYLALNSRLKAMLISFLLGGLSQPIGAAVAAVWFKLAGRGNWAPSEGMYGGMFAVTAGIMASVALQLFSESLDLTHSRALCMFGAFAGMGILGISSALTA</sequence>
<dbReference type="RefSeq" id="XP_033588212.1">
    <property type="nucleotide sequence ID" value="XM_033731297.1"/>
</dbReference>
<feature type="compositionally biased region" description="Pro residues" evidence="5">
    <location>
        <begin position="314"/>
        <end position="326"/>
    </location>
</feature>
<dbReference type="PANTHER" id="PTHR11040:SF210">
    <property type="entry name" value="ZINC-REGULATED TRANSPORTER 3"/>
    <property type="match status" value="1"/>
</dbReference>
<proteinExistence type="predicted"/>
<evidence type="ECO:0000313" key="8">
    <source>
        <dbReference type="Proteomes" id="UP000799767"/>
    </source>
</evidence>
<feature type="compositionally biased region" description="Polar residues" evidence="5">
    <location>
        <begin position="294"/>
        <end position="305"/>
    </location>
</feature>
<evidence type="ECO:0000256" key="6">
    <source>
        <dbReference type="SAM" id="Phobius"/>
    </source>
</evidence>
<feature type="region of interest" description="Disordered" evidence="5">
    <location>
        <begin position="119"/>
        <end position="205"/>
    </location>
</feature>
<evidence type="ECO:0000256" key="2">
    <source>
        <dbReference type="ARBA" id="ARBA00022692"/>
    </source>
</evidence>